<evidence type="ECO:0000313" key="19">
    <source>
        <dbReference type="Proteomes" id="UP000218627"/>
    </source>
</evidence>
<dbReference type="NCBIfam" id="TIGR00877">
    <property type="entry name" value="purD"/>
    <property type="match status" value="1"/>
</dbReference>
<dbReference type="GO" id="GO:0046872">
    <property type="term" value="F:metal ion binding"/>
    <property type="evidence" value="ECO:0007669"/>
    <property type="project" value="UniProtKB-KW"/>
</dbReference>
<dbReference type="InterPro" id="IPR037123">
    <property type="entry name" value="PRibGlycinamide_synth_C_sf"/>
</dbReference>
<evidence type="ECO:0000256" key="4">
    <source>
        <dbReference type="ARBA" id="ARBA00013255"/>
    </source>
</evidence>
<protein>
    <recommendedName>
        <fullName evidence="4 14">Phosphoribosylamine--glycine ligase</fullName>
        <ecNumber evidence="4 14">6.3.4.13</ecNumber>
    </recommendedName>
    <alternativeName>
        <fullName evidence="14">GARS</fullName>
    </alternativeName>
    <alternativeName>
        <fullName evidence="12 14">Glycinamide ribonucleotide synthetase</fullName>
    </alternativeName>
    <alternativeName>
        <fullName evidence="13 14">Phosphoribosylglycinamide synthetase</fullName>
    </alternativeName>
</protein>
<evidence type="ECO:0000313" key="18">
    <source>
        <dbReference type="EMBL" id="SNZ15864.1"/>
    </source>
</evidence>
<evidence type="ECO:0000256" key="3">
    <source>
        <dbReference type="ARBA" id="ARBA00005174"/>
    </source>
</evidence>
<evidence type="ECO:0000256" key="16">
    <source>
        <dbReference type="SAM" id="MobiDB-lite"/>
    </source>
</evidence>
<dbReference type="PROSITE" id="PS50975">
    <property type="entry name" value="ATP_GRASP"/>
    <property type="match status" value="1"/>
</dbReference>
<dbReference type="Pfam" id="PF01071">
    <property type="entry name" value="GARS_A"/>
    <property type="match status" value="1"/>
</dbReference>
<name>A0A285P297_9AQUI</name>
<dbReference type="InterPro" id="IPR000115">
    <property type="entry name" value="PRibGlycinamide_synth"/>
</dbReference>
<feature type="region of interest" description="Disordered" evidence="16">
    <location>
        <begin position="213"/>
        <end position="237"/>
    </location>
</feature>
<evidence type="ECO:0000256" key="1">
    <source>
        <dbReference type="ARBA" id="ARBA00001936"/>
    </source>
</evidence>
<dbReference type="PANTHER" id="PTHR43472">
    <property type="entry name" value="PHOSPHORIBOSYLAMINE--GLYCINE LIGASE"/>
    <property type="match status" value="1"/>
</dbReference>
<keyword evidence="19" id="KW-1185">Reference proteome</keyword>
<evidence type="ECO:0000256" key="14">
    <source>
        <dbReference type="HAMAP-Rule" id="MF_00138"/>
    </source>
</evidence>
<dbReference type="EC" id="6.3.4.13" evidence="4 14"/>
<dbReference type="GO" id="GO:0009113">
    <property type="term" value="P:purine nucleobase biosynthetic process"/>
    <property type="evidence" value="ECO:0007669"/>
    <property type="project" value="InterPro"/>
</dbReference>
<dbReference type="Gene3D" id="3.30.1490.20">
    <property type="entry name" value="ATP-grasp fold, A domain"/>
    <property type="match status" value="1"/>
</dbReference>
<dbReference type="InterPro" id="IPR011761">
    <property type="entry name" value="ATP-grasp"/>
</dbReference>
<dbReference type="Pfam" id="PF02844">
    <property type="entry name" value="GARS_N"/>
    <property type="match status" value="1"/>
</dbReference>
<dbReference type="PANTHER" id="PTHR43472:SF1">
    <property type="entry name" value="PHOSPHORIBOSYLAMINE--GLYCINE LIGASE, CHLOROPLASTIC"/>
    <property type="match status" value="1"/>
</dbReference>
<dbReference type="InterPro" id="IPR020561">
    <property type="entry name" value="PRibGlycinamid_synth_ATP-grasp"/>
</dbReference>
<dbReference type="Proteomes" id="UP000218627">
    <property type="component" value="Unassembled WGS sequence"/>
</dbReference>
<evidence type="ECO:0000256" key="7">
    <source>
        <dbReference type="ARBA" id="ARBA00022741"/>
    </source>
</evidence>
<sequence>MVKVLVVGNGGREHALVWKLKQSPLVKEIYVAKGNAGIWQIAKRVDIEPYNIKELADFAEKEGIDFTVVGPEAPLVEGIVDEFESRGLRIFGPSRRASQLEGSKVFAKSFMLRHNIPTAVYEVFEDPTKAKRFIRDFGVPLVIKADGLASGKGAVVCYDENTAISTVERLMVRGELGPAGKRVVIEQFLEGEEVSYIVLLDGDRYVPLPTSQDHKRLLDGDKGPNTGGMGAYSPTPFVDQDTERNIKELIIDRLIKGLKEEGIHYRGFLYAGLMLTKEGPKVLEFNVRLGDPEAQPILMRIKGDFMKNLLDFYEGKEVSLEVDERCALCVVLANKGYPEKPQRGSVIHGLENIKDPDVIVFHAGTDIEDGKLIAKGGRVLNVCAWADTISKAREKVYRAVENIKFEGMQYRKDIGIKAVNLL</sequence>
<dbReference type="GO" id="GO:0006189">
    <property type="term" value="P:'de novo' IMP biosynthetic process"/>
    <property type="evidence" value="ECO:0007669"/>
    <property type="project" value="UniProtKB-UniRule"/>
</dbReference>
<dbReference type="AlphaFoldDB" id="A0A285P297"/>
<evidence type="ECO:0000256" key="15">
    <source>
        <dbReference type="PROSITE-ProRule" id="PRU00409"/>
    </source>
</evidence>
<keyword evidence="9 15" id="KW-0067">ATP-binding</keyword>
<dbReference type="GO" id="GO:0004637">
    <property type="term" value="F:phosphoribosylamine-glycine ligase activity"/>
    <property type="evidence" value="ECO:0007669"/>
    <property type="project" value="UniProtKB-UniRule"/>
</dbReference>
<dbReference type="FunFam" id="3.90.600.10:FF:000001">
    <property type="entry name" value="Trifunctional purine biosynthetic protein adenosine-3"/>
    <property type="match status" value="1"/>
</dbReference>
<dbReference type="InterPro" id="IPR020562">
    <property type="entry name" value="PRibGlycinamide_synth_N"/>
</dbReference>
<evidence type="ECO:0000259" key="17">
    <source>
        <dbReference type="PROSITE" id="PS50975"/>
    </source>
</evidence>
<dbReference type="EMBL" id="OBEN01000009">
    <property type="protein sequence ID" value="SNZ15864.1"/>
    <property type="molecule type" value="Genomic_DNA"/>
</dbReference>
<dbReference type="Gene3D" id="3.90.600.10">
    <property type="entry name" value="Phosphoribosylglycinamide synthetase, C-terminal domain"/>
    <property type="match status" value="1"/>
</dbReference>
<dbReference type="InterPro" id="IPR020559">
    <property type="entry name" value="PRibGlycinamide_synth_CS"/>
</dbReference>
<feature type="compositionally biased region" description="Basic and acidic residues" evidence="16">
    <location>
        <begin position="213"/>
        <end position="222"/>
    </location>
</feature>
<evidence type="ECO:0000256" key="13">
    <source>
        <dbReference type="ARBA" id="ARBA00042864"/>
    </source>
</evidence>
<dbReference type="FunFam" id="3.40.50.20:FF:000006">
    <property type="entry name" value="Phosphoribosylamine--glycine ligase, chloroplastic"/>
    <property type="match status" value="1"/>
</dbReference>
<organism evidence="18 19">
    <name type="scientific">Hydrogenobacter hydrogenophilus</name>
    <dbReference type="NCBI Taxonomy" id="35835"/>
    <lineage>
        <taxon>Bacteria</taxon>
        <taxon>Pseudomonadati</taxon>
        <taxon>Aquificota</taxon>
        <taxon>Aquificia</taxon>
        <taxon>Aquificales</taxon>
        <taxon>Aquificaceae</taxon>
        <taxon>Hydrogenobacter</taxon>
    </lineage>
</organism>
<dbReference type="InterPro" id="IPR011054">
    <property type="entry name" value="Rudment_hybrid_motif"/>
</dbReference>
<dbReference type="UniPathway" id="UPA00074">
    <property type="reaction ID" value="UER00125"/>
</dbReference>
<dbReference type="InterPro" id="IPR013815">
    <property type="entry name" value="ATP_grasp_subdomain_1"/>
</dbReference>
<evidence type="ECO:0000256" key="5">
    <source>
        <dbReference type="ARBA" id="ARBA00022598"/>
    </source>
</evidence>
<gene>
    <name evidence="14" type="primary">purD</name>
    <name evidence="18" type="ORF">SAMN06265353_1474</name>
</gene>
<dbReference type="PROSITE" id="PS00184">
    <property type="entry name" value="GARS"/>
    <property type="match status" value="1"/>
</dbReference>
<proteinExistence type="inferred from homology"/>
<evidence type="ECO:0000256" key="11">
    <source>
        <dbReference type="ARBA" id="ARBA00038345"/>
    </source>
</evidence>
<comment type="similarity">
    <text evidence="11 14">Belongs to the GARS family.</text>
</comment>
<dbReference type="Gene3D" id="3.30.470.20">
    <property type="entry name" value="ATP-grasp fold, B domain"/>
    <property type="match status" value="1"/>
</dbReference>
<dbReference type="HAMAP" id="MF_00138">
    <property type="entry name" value="GARS"/>
    <property type="match status" value="1"/>
</dbReference>
<dbReference type="SMART" id="SM01209">
    <property type="entry name" value="GARS_A"/>
    <property type="match status" value="1"/>
</dbReference>
<dbReference type="Pfam" id="PF02843">
    <property type="entry name" value="GARS_C"/>
    <property type="match status" value="1"/>
</dbReference>
<evidence type="ECO:0000256" key="2">
    <source>
        <dbReference type="ARBA" id="ARBA00001946"/>
    </source>
</evidence>
<keyword evidence="6" id="KW-0479">Metal-binding</keyword>
<reference evidence="19" key="1">
    <citation type="submission" date="2017-09" db="EMBL/GenBank/DDBJ databases">
        <authorList>
            <person name="Varghese N."/>
            <person name="Submissions S."/>
        </authorList>
    </citation>
    <scope>NUCLEOTIDE SEQUENCE [LARGE SCALE GENOMIC DNA]</scope>
    <source>
        <strain evidence="19">DSM 2913</strain>
    </source>
</reference>
<keyword evidence="8 14" id="KW-0658">Purine biosynthesis</keyword>
<dbReference type="InterPro" id="IPR020560">
    <property type="entry name" value="PRibGlycinamide_synth_C-dom"/>
</dbReference>
<feature type="domain" description="ATP-grasp" evidence="17">
    <location>
        <begin position="108"/>
        <end position="314"/>
    </location>
</feature>
<evidence type="ECO:0000256" key="10">
    <source>
        <dbReference type="ARBA" id="ARBA00023211"/>
    </source>
</evidence>
<evidence type="ECO:0000256" key="9">
    <source>
        <dbReference type="ARBA" id="ARBA00022840"/>
    </source>
</evidence>
<comment type="cofactor">
    <cofactor evidence="2">
        <name>Mg(2+)</name>
        <dbReference type="ChEBI" id="CHEBI:18420"/>
    </cofactor>
</comment>
<accession>A0A285P297</accession>
<comment type="pathway">
    <text evidence="3 14">Purine metabolism; IMP biosynthesis via de novo pathway; N(1)-(5-phospho-D-ribosyl)glycinamide from 5-phospho-alpha-D-ribose 1-diphosphate: step 2/2.</text>
</comment>
<comment type="catalytic activity">
    <reaction evidence="14">
        <text>5-phospho-beta-D-ribosylamine + glycine + ATP = N(1)-(5-phospho-beta-D-ribosyl)glycinamide + ADP + phosphate + H(+)</text>
        <dbReference type="Rhea" id="RHEA:17453"/>
        <dbReference type="ChEBI" id="CHEBI:15378"/>
        <dbReference type="ChEBI" id="CHEBI:30616"/>
        <dbReference type="ChEBI" id="CHEBI:43474"/>
        <dbReference type="ChEBI" id="CHEBI:57305"/>
        <dbReference type="ChEBI" id="CHEBI:58681"/>
        <dbReference type="ChEBI" id="CHEBI:143788"/>
        <dbReference type="ChEBI" id="CHEBI:456216"/>
        <dbReference type="EC" id="6.3.4.13"/>
    </reaction>
</comment>
<comment type="cofactor">
    <cofactor evidence="1">
        <name>Mn(2+)</name>
        <dbReference type="ChEBI" id="CHEBI:29035"/>
    </cofactor>
</comment>
<evidence type="ECO:0000256" key="8">
    <source>
        <dbReference type="ARBA" id="ARBA00022755"/>
    </source>
</evidence>
<evidence type="ECO:0000256" key="6">
    <source>
        <dbReference type="ARBA" id="ARBA00022723"/>
    </source>
</evidence>
<keyword evidence="5 14" id="KW-0436">Ligase</keyword>
<dbReference type="Gene3D" id="3.40.50.20">
    <property type="match status" value="1"/>
</dbReference>
<keyword evidence="7 15" id="KW-0547">Nucleotide-binding</keyword>
<evidence type="ECO:0000256" key="12">
    <source>
        <dbReference type="ARBA" id="ARBA00042242"/>
    </source>
</evidence>
<dbReference type="GO" id="GO:0005524">
    <property type="term" value="F:ATP binding"/>
    <property type="evidence" value="ECO:0007669"/>
    <property type="project" value="UniProtKB-UniRule"/>
</dbReference>
<dbReference type="SUPFAM" id="SSF51246">
    <property type="entry name" value="Rudiment single hybrid motif"/>
    <property type="match status" value="1"/>
</dbReference>
<dbReference type="SMART" id="SM01210">
    <property type="entry name" value="GARS_C"/>
    <property type="match status" value="1"/>
</dbReference>
<dbReference type="SUPFAM" id="SSF56059">
    <property type="entry name" value="Glutathione synthetase ATP-binding domain-like"/>
    <property type="match status" value="1"/>
</dbReference>
<keyword evidence="10" id="KW-0464">Manganese</keyword>
<dbReference type="InterPro" id="IPR016185">
    <property type="entry name" value="PreATP-grasp_dom_sf"/>
</dbReference>
<dbReference type="SUPFAM" id="SSF52440">
    <property type="entry name" value="PreATP-grasp domain"/>
    <property type="match status" value="1"/>
</dbReference>